<evidence type="ECO:0000313" key="2">
    <source>
        <dbReference type="EMBL" id="NIR76448.1"/>
    </source>
</evidence>
<dbReference type="Proteomes" id="UP000702544">
    <property type="component" value="Unassembled WGS sequence"/>
</dbReference>
<dbReference type="InterPro" id="IPR019734">
    <property type="entry name" value="TPR_rpt"/>
</dbReference>
<dbReference type="InterPro" id="IPR029045">
    <property type="entry name" value="ClpP/crotonase-like_dom_sf"/>
</dbReference>
<dbReference type="AlphaFoldDB" id="A0AAE4ZA76"/>
<name>A0AAE4ZA76_9BACT</name>
<keyword evidence="1" id="KW-0802">TPR repeat</keyword>
<evidence type="ECO:0000256" key="1">
    <source>
        <dbReference type="PROSITE-ProRule" id="PRU00339"/>
    </source>
</evidence>
<reference evidence="2 3" key="1">
    <citation type="submission" date="2020-01" db="EMBL/GenBank/DDBJ databases">
        <title>Genomes assembled from Gulf of Kutch pelagic sediment metagenomes.</title>
        <authorList>
            <person name="Chandrashekar M."/>
            <person name="Mahajan M.S."/>
            <person name="Dave K.J."/>
            <person name="Vatsa P."/>
            <person name="Nathani N.M."/>
        </authorList>
    </citation>
    <scope>NUCLEOTIDE SEQUENCE [LARGE SCALE GENOMIC DNA]</scope>
    <source>
        <strain evidence="2">KS3-K002</strain>
    </source>
</reference>
<evidence type="ECO:0008006" key="4">
    <source>
        <dbReference type="Google" id="ProtNLM"/>
    </source>
</evidence>
<dbReference type="PROSITE" id="PS50005">
    <property type="entry name" value="TPR"/>
    <property type="match status" value="1"/>
</dbReference>
<feature type="repeat" description="TPR" evidence="1">
    <location>
        <begin position="256"/>
        <end position="289"/>
    </location>
</feature>
<dbReference type="SUPFAM" id="SSF48452">
    <property type="entry name" value="TPR-like"/>
    <property type="match status" value="1"/>
</dbReference>
<sequence>MGGPSVGLDLGVAYRVTMKEQSAIRGSHGRQGILREADELQPERFVLDLRLNGGGNNMLNLPVVHGILKRDSINRYGRLYVIIGRHTFSAASHLVTYLERHTEALFVGEPTSASPNHYGDAEPIDLPNSGLQVGASTIYWQNSLPRPFETRDRTDPDIAVDLTIVDYEAGRDPALDAILGYPFREPLTDRLLSALQVGGLDSLEMVYREFRDDPQHIHADTEGELNRLGYNLLGSGQLDAAVTVFRLNVESYPNSANVYDSLGDGYLALGDTARAIASYRSALRVDPSFSPSQRNLTRLLNR</sequence>
<dbReference type="EMBL" id="JAACAK010000130">
    <property type="protein sequence ID" value="NIR76448.1"/>
    <property type="molecule type" value="Genomic_DNA"/>
</dbReference>
<evidence type="ECO:0000313" key="3">
    <source>
        <dbReference type="Proteomes" id="UP000702544"/>
    </source>
</evidence>
<dbReference type="InterPro" id="IPR011990">
    <property type="entry name" value="TPR-like_helical_dom_sf"/>
</dbReference>
<dbReference type="Pfam" id="PF13181">
    <property type="entry name" value="TPR_8"/>
    <property type="match status" value="1"/>
</dbReference>
<dbReference type="SUPFAM" id="SSF52096">
    <property type="entry name" value="ClpP/crotonase"/>
    <property type="match status" value="1"/>
</dbReference>
<protein>
    <recommendedName>
        <fullName evidence="4">Tail specific protease domain-containing protein</fullName>
    </recommendedName>
</protein>
<accession>A0AAE4ZA76</accession>
<organism evidence="2 3">
    <name type="scientific">Candidatus Kutchimonas denitrificans</name>
    <dbReference type="NCBI Taxonomy" id="3056748"/>
    <lineage>
        <taxon>Bacteria</taxon>
        <taxon>Pseudomonadati</taxon>
        <taxon>Gemmatimonadota</taxon>
        <taxon>Gemmatimonadia</taxon>
        <taxon>Candidatus Palauibacterales</taxon>
        <taxon>Candidatus Palauibacteraceae</taxon>
        <taxon>Candidatus Kutchimonas</taxon>
    </lineage>
</organism>
<dbReference type="PROSITE" id="PS50293">
    <property type="entry name" value="TPR_REGION"/>
    <property type="match status" value="1"/>
</dbReference>
<dbReference type="Gene3D" id="1.25.40.10">
    <property type="entry name" value="Tetratricopeptide repeat domain"/>
    <property type="match status" value="1"/>
</dbReference>
<gene>
    <name evidence="2" type="ORF">GWO12_15300</name>
</gene>
<dbReference type="SMART" id="SM00028">
    <property type="entry name" value="TPR"/>
    <property type="match status" value="1"/>
</dbReference>
<comment type="caution">
    <text evidence="2">The sequence shown here is derived from an EMBL/GenBank/DDBJ whole genome shotgun (WGS) entry which is preliminary data.</text>
</comment>
<proteinExistence type="predicted"/>
<dbReference type="Gene3D" id="3.90.226.10">
    <property type="entry name" value="2-enoyl-CoA Hydratase, Chain A, domain 1"/>
    <property type="match status" value="1"/>
</dbReference>